<dbReference type="Gene3D" id="1.10.357.10">
    <property type="entry name" value="Tetracycline Repressor, domain 2"/>
    <property type="match status" value="1"/>
</dbReference>
<comment type="caution">
    <text evidence="6">The sequence shown here is derived from an EMBL/GenBank/DDBJ whole genome shotgun (WGS) entry which is preliminary data.</text>
</comment>
<dbReference type="Pfam" id="PF17932">
    <property type="entry name" value="TetR_C_24"/>
    <property type="match status" value="1"/>
</dbReference>
<dbReference type="PROSITE" id="PS50977">
    <property type="entry name" value="HTH_TETR_2"/>
    <property type="match status" value="1"/>
</dbReference>
<feature type="domain" description="HTH tetR-type" evidence="5">
    <location>
        <begin position="12"/>
        <end position="72"/>
    </location>
</feature>
<name>A0A419F9G7_9BACT</name>
<gene>
    <name evidence="6" type="ORF">C4532_00600</name>
</gene>
<dbReference type="AlphaFoldDB" id="A0A419F9G7"/>
<evidence type="ECO:0000256" key="4">
    <source>
        <dbReference type="PROSITE-ProRule" id="PRU00335"/>
    </source>
</evidence>
<dbReference type="SUPFAM" id="SSF48498">
    <property type="entry name" value="Tetracyclin repressor-like, C-terminal domain"/>
    <property type="match status" value="1"/>
</dbReference>
<evidence type="ECO:0000256" key="2">
    <source>
        <dbReference type="ARBA" id="ARBA00023125"/>
    </source>
</evidence>
<organism evidence="6 7">
    <name type="scientific">Candidatus Abyssobacteria bacterium SURF_17</name>
    <dbReference type="NCBI Taxonomy" id="2093361"/>
    <lineage>
        <taxon>Bacteria</taxon>
        <taxon>Pseudomonadati</taxon>
        <taxon>Candidatus Hydrogenedentota</taxon>
        <taxon>Candidatus Abyssobacteria</taxon>
    </lineage>
</organism>
<keyword evidence="3" id="KW-0804">Transcription</keyword>
<keyword evidence="1" id="KW-0805">Transcription regulation</keyword>
<evidence type="ECO:0000259" key="5">
    <source>
        <dbReference type="PROSITE" id="PS50977"/>
    </source>
</evidence>
<dbReference type="PRINTS" id="PR00455">
    <property type="entry name" value="HTHTETR"/>
</dbReference>
<reference evidence="6 7" key="1">
    <citation type="journal article" date="2017" name="ISME J.">
        <title>Energy and carbon metabolisms in a deep terrestrial subsurface fluid microbial community.</title>
        <authorList>
            <person name="Momper L."/>
            <person name="Jungbluth S.P."/>
            <person name="Lee M.D."/>
            <person name="Amend J.P."/>
        </authorList>
    </citation>
    <scope>NUCLEOTIDE SEQUENCE [LARGE SCALE GENOMIC DNA]</scope>
    <source>
        <strain evidence="6">SURF_17</strain>
    </source>
</reference>
<dbReference type="InterPro" id="IPR009057">
    <property type="entry name" value="Homeodomain-like_sf"/>
</dbReference>
<accession>A0A419F9G7</accession>
<dbReference type="InterPro" id="IPR041490">
    <property type="entry name" value="KstR2_TetR_C"/>
</dbReference>
<protein>
    <submittedName>
        <fullName evidence="6">TetR/AcrR family transcriptional regulator</fullName>
    </submittedName>
</protein>
<dbReference type="SUPFAM" id="SSF46689">
    <property type="entry name" value="Homeodomain-like"/>
    <property type="match status" value="1"/>
</dbReference>
<dbReference type="InterPro" id="IPR036271">
    <property type="entry name" value="Tet_transcr_reg_TetR-rel_C_sf"/>
</dbReference>
<dbReference type="Gene3D" id="1.10.10.60">
    <property type="entry name" value="Homeodomain-like"/>
    <property type="match status" value="1"/>
</dbReference>
<feature type="DNA-binding region" description="H-T-H motif" evidence="4">
    <location>
        <begin position="35"/>
        <end position="54"/>
    </location>
</feature>
<dbReference type="PANTHER" id="PTHR47506">
    <property type="entry name" value="TRANSCRIPTIONAL REGULATORY PROTEIN"/>
    <property type="match status" value="1"/>
</dbReference>
<dbReference type="Proteomes" id="UP000285961">
    <property type="component" value="Unassembled WGS sequence"/>
</dbReference>
<dbReference type="FunFam" id="1.10.10.60:FF:000141">
    <property type="entry name" value="TetR family transcriptional regulator"/>
    <property type="match status" value="1"/>
</dbReference>
<dbReference type="InterPro" id="IPR001647">
    <property type="entry name" value="HTH_TetR"/>
</dbReference>
<keyword evidence="2 4" id="KW-0238">DNA-binding</keyword>
<evidence type="ECO:0000313" key="7">
    <source>
        <dbReference type="Proteomes" id="UP000285961"/>
    </source>
</evidence>
<dbReference type="EMBL" id="QZKI01000004">
    <property type="protein sequence ID" value="RJP75381.1"/>
    <property type="molecule type" value="Genomic_DNA"/>
</dbReference>
<evidence type="ECO:0000256" key="3">
    <source>
        <dbReference type="ARBA" id="ARBA00023163"/>
    </source>
</evidence>
<dbReference type="Pfam" id="PF00440">
    <property type="entry name" value="TetR_N"/>
    <property type="match status" value="1"/>
</dbReference>
<evidence type="ECO:0000313" key="6">
    <source>
        <dbReference type="EMBL" id="RJP75381.1"/>
    </source>
</evidence>
<sequence>MARRLRIEQERQARMTRILEATEQLFIEKGYHDTSINDIAEAADFSRTSIYQYFSSKEEIYIHILEQYTDLLAERVAKASAAAVTVPEKIRIFLGEMRQVMKEKPNFFKLYFIQRHQVEPRLSPELRTQLNAKRRMLENVFRDFYRRGVEAGEVRAIRPKDASNLFFAQITGMMLLHEYYGEEFDVTLDEHLNQSLQMYLEFVEDGKRQAPWS</sequence>
<proteinExistence type="predicted"/>
<evidence type="ECO:0000256" key="1">
    <source>
        <dbReference type="ARBA" id="ARBA00023015"/>
    </source>
</evidence>
<dbReference type="PANTHER" id="PTHR47506:SF1">
    <property type="entry name" value="HTH-TYPE TRANSCRIPTIONAL REGULATOR YJDC"/>
    <property type="match status" value="1"/>
</dbReference>
<dbReference type="GO" id="GO:0003677">
    <property type="term" value="F:DNA binding"/>
    <property type="evidence" value="ECO:0007669"/>
    <property type="project" value="UniProtKB-UniRule"/>
</dbReference>